<accession>A0A168F675</accession>
<feature type="region of interest" description="Disordered" evidence="1">
    <location>
        <begin position="436"/>
        <end position="493"/>
    </location>
</feature>
<feature type="compositionally biased region" description="Low complexity" evidence="1">
    <location>
        <begin position="470"/>
        <end position="480"/>
    </location>
</feature>
<name>A0A168F675_9HYPO</name>
<feature type="compositionally biased region" description="Polar residues" evidence="1">
    <location>
        <begin position="436"/>
        <end position="468"/>
    </location>
</feature>
<dbReference type="OrthoDB" id="5325276at2759"/>
<gene>
    <name evidence="2" type="ORF">AAL_02093</name>
</gene>
<dbReference type="AlphaFoldDB" id="A0A168F675"/>
<sequence>MESLQQVMVKRRSMNLLPSSTRSHLARHRAGGKRSEGHLSLRSSYSVMKIHETCDTDVSSLTSSNPSRGVKARSISFSRATGHIDLLDAQGGIRPCDFRTRIQAAGARDYGEDVAERNMGENGVDVRSAAARRFYEQKQKSDAVDARVAIVPALEADQFTFGGSTCGGGSEPEEVNCADDGASISKSLSAVPVQTEPEKLGTTTGRTASNRAKSWHAKTFAAAFSAAAASQDRMSRREQFDFALEKPAPRSTSLDRSRECSLDRKFWISAARPASMSRDVEPESRDRSMSPPNVPRYRVHHDADSITTPKSPCPTGTEPTSVSEVSFDSDIDPACISDDDVSEYGVSIPAAVPIRTARPRLIAVAPPHSSIEWQSAVRTAVEESVANLPASTDLKALLEFSRHGLSLSDISDQVPRRYSSLKQGYLSCSSTPTTMTSGYASSTTGRPHSRQTTATSIDFSTRLDTPSKTGCGSSSDGRGSSAEHRHSSCTLSVSGDDTLIDGHVSADTSSSEAETSRAGFHNTCQSYGRAQPHDLESITTSDMSDADSFTNEKRPTRGEDEALLFSEDKFADPGSLPGLNAAAVANNCMICHVVANLQGTPVPTVACDHNGTTTRKQRLRALGYDYDSDESDSEAVTTAVTSPTRSRTKWLTGGANGGLRRLKLVDDCIEEASDEERSGGGGGDDEGHHHHHHRSPRHEVRRKHRFLELRTASSSVAAREEGDFADAE</sequence>
<feature type="region of interest" description="Disordered" evidence="1">
    <location>
        <begin position="273"/>
        <end position="325"/>
    </location>
</feature>
<dbReference type="EMBL" id="AZGY01000003">
    <property type="protein sequence ID" value="KZZ99521.1"/>
    <property type="molecule type" value="Genomic_DNA"/>
</dbReference>
<evidence type="ECO:0000256" key="1">
    <source>
        <dbReference type="SAM" id="MobiDB-lite"/>
    </source>
</evidence>
<evidence type="ECO:0000313" key="3">
    <source>
        <dbReference type="Proteomes" id="UP000078544"/>
    </source>
</evidence>
<protein>
    <submittedName>
        <fullName evidence="2">Uncharacterized protein</fullName>
    </submittedName>
</protein>
<keyword evidence="3" id="KW-1185">Reference proteome</keyword>
<feature type="region of interest" description="Disordered" evidence="1">
    <location>
        <begin position="537"/>
        <end position="559"/>
    </location>
</feature>
<evidence type="ECO:0000313" key="2">
    <source>
        <dbReference type="EMBL" id="KZZ99521.1"/>
    </source>
</evidence>
<feature type="compositionally biased region" description="Polar residues" evidence="1">
    <location>
        <begin position="537"/>
        <end position="549"/>
    </location>
</feature>
<feature type="compositionally biased region" description="Basic and acidic residues" evidence="1">
    <location>
        <begin position="278"/>
        <end position="288"/>
    </location>
</feature>
<feature type="region of interest" description="Disordered" evidence="1">
    <location>
        <begin position="671"/>
        <end position="728"/>
    </location>
</feature>
<dbReference type="Proteomes" id="UP000078544">
    <property type="component" value="Unassembled WGS sequence"/>
</dbReference>
<feature type="compositionally biased region" description="Basic and acidic residues" evidence="1">
    <location>
        <begin position="550"/>
        <end position="559"/>
    </location>
</feature>
<organism evidence="2 3">
    <name type="scientific">Moelleriella libera RCEF 2490</name>
    <dbReference type="NCBI Taxonomy" id="1081109"/>
    <lineage>
        <taxon>Eukaryota</taxon>
        <taxon>Fungi</taxon>
        <taxon>Dikarya</taxon>
        <taxon>Ascomycota</taxon>
        <taxon>Pezizomycotina</taxon>
        <taxon>Sordariomycetes</taxon>
        <taxon>Hypocreomycetidae</taxon>
        <taxon>Hypocreales</taxon>
        <taxon>Clavicipitaceae</taxon>
        <taxon>Moelleriella</taxon>
    </lineage>
</organism>
<proteinExistence type="predicted"/>
<reference evidence="2 3" key="1">
    <citation type="journal article" date="2016" name="Genome Biol. Evol.">
        <title>Divergent and convergent evolution of fungal pathogenicity.</title>
        <authorList>
            <person name="Shang Y."/>
            <person name="Xiao G."/>
            <person name="Zheng P."/>
            <person name="Cen K."/>
            <person name="Zhan S."/>
            <person name="Wang C."/>
        </authorList>
    </citation>
    <scope>NUCLEOTIDE SEQUENCE [LARGE SCALE GENOMIC DNA]</scope>
    <source>
        <strain evidence="2 3">RCEF 2490</strain>
    </source>
</reference>
<feature type="compositionally biased region" description="Basic residues" evidence="1">
    <location>
        <begin position="689"/>
        <end position="705"/>
    </location>
</feature>
<comment type="caution">
    <text evidence="2">The sequence shown here is derived from an EMBL/GenBank/DDBJ whole genome shotgun (WGS) entry which is preliminary data.</text>
</comment>